<dbReference type="Pfam" id="PF00382">
    <property type="entry name" value="TFIIB"/>
    <property type="match status" value="1"/>
</dbReference>
<evidence type="ECO:0000256" key="1">
    <source>
        <dbReference type="SAM" id="MobiDB-lite"/>
    </source>
</evidence>
<accession>A0ABD5WCC7</accession>
<feature type="compositionally biased region" description="Low complexity" evidence="1">
    <location>
        <begin position="178"/>
        <end position="187"/>
    </location>
</feature>
<evidence type="ECO:0000313" key="4">
    <source>
        <dbReference type="Proteomes" id="UP001596461"/>
    </source>
</evidence>
<keyword evidence="4" id="KW-1185">Reference proteome</keyword>
<evidence type="ECO:0000259" key="2">
    <source>
        <dbReference type="Pfam" id="PF00382"/>
    </source>
</evidence>
<dbReference type="CDD" id="cd00043">
    <property type="entry name" value="CYCLIN_SF"/>
    <property type="match status" value="2"/>
</dbReference>
<feature type="domain" description="Transcription factor TFIIB cyclin-like" evidence="2">
    <location>
        <begin position="20"/>
        <end position="100"/>
    </location>
</feature>
<dbReference type="InterPro" id="IPR036915">
    <property type="entry name" value="Cyclin-like_sf"/>
</dbReference>
<protein>
    <recommendedName>
        <fullName evidence="2">Transcription factor TFIIB cyclin-like domain-containing protein</fullName>
    </recommendedName>
</protein>
<proteinExistence type="predicted"/>
<comment type="caution">
    <text evidence="3">The sequence shown here is derived from an EMBL/GenBank/DDBJ whole genome shotgun (WGS) entry which is preliminary data.</text>
</comment>
<reference evidence="3 4" key="1">
    <citation type="journal article" date="2019" name="Int. J. Syst. Evol. Microbiol.">
        <title>The Global Catalogue of Microorganisms (GCM) 10K type strain sequencing project: providing services to taxonomists for standard genome sequencing and annotation.</title>
        <authorList>
            <consortium name="The Broad Institute Genomics Platform"/>
            <consortium name="The Broad Institute Genome Sequencing Center for Infectious Disease"/>
            <person name="Wu L."/>
            <person name="Ma J."/>
        </authorList>
    </citation>
    <scope>NUCLEOTIDE SEQUENCE [LARGE SCALE GENOMIC DNA]</scope>
    <source>
        <strain evidence="3 4">DT31</strain>
    </source>
</reference>
<name>A0ABD5WCC7_9EURY</name>
<organism evidence="3 4">
    <name type="scientific">Halobaculum lipolyticum</name>
    <dbReference type="NCBI Taxonomy" id="3032001"/>
    <lineage>
        <taxon>Archaea</taxon>
        <taxon>Methanobacteriati</taxon>
        <taxon>Methanobacteriota</taxon>
        <taxon>Stenosarchaea group</taxon>
        <taxon>Halobacteria</taxon>
        <taxon>Halobacteriales</taxon>
        <taxon>Haloferacaceae</taxon>
        <taxon>Halobaculum</taxon>
    </lineage>
</organism>
<dbReference type="SUPFAM" id="SSF47954">
    <property type="entry name" value="Cyclin-like"/>
    <property type="match status" value="2"/>
</dbReference>
<dbReference type="EMBL" id="JBHTAH010000012">
    <property type="protein sequence ID" value="MFC7070633.1"/>
    <property type="molecule type" value="Genomic_DNA"/>
</dbReference>
<dbReference type="AlphaFoldDB" id="A0ABD5WCC7"/>
<gene>
    <name evidence="3" type="ORF">ACFQL9_13345</name>
</gene>
<evidence type="ECO:0000313" key="3">
    <source>
        <dbReference type="EMBL" id="MFC7070633.1"/>
    </source>
</evidence>
<dbReference type="Gene3D" id="1.10.472.10">
    <property type="entry name" value="Cyclin-like"/>
    <property type="match status" value="2"/>
</dbReference>
<dbReference type="Proteomes" id="UP001596461">
    <property type="component" value="Unassembled WGS sequence"/>
</dbReference>
<feature type="region of interest" description="Disordered" evidence="1">
    <location>
        <begin position="175"/>
        <end position="202"/>
    </location>
</feature>
<dbReference type="RefSeq" id="WP_390210948.1">
    <property type="nucleotide sequence ID" value="NZ_JBHTAH010000012.1"/>
</dbReference>
<dbReference type="InterPro" id="IPR013150">
    <property type="entry name" value="TFIIB_cyclin"/>
</dbReference>
<feature type="compositionally biased region" description="Basic and acidic residues" evidence="1">
    <location>
        <begin position="191"/>
        <end position="202"/>
    </location>
</feature>
<sequence>MTDPYLREASYVWDRTRSSAAVASAVRRLGLPDRVGEAACEAIIIARQEEIARGRSLRAFAAAGLLIKAVDAHQPKPIDWIAEAFDINEDQMRQSVKVLQQTGEMVFALITPTDVLIELCERSEAPPEVSERAFEYLDTLEAAGKTNNRPSSSVAAACLVHAFITVNPADAPSQKSITALTTTTPTTMHKRREELKAELTEP</sequence>